<reference evidence="1 2" key="1">
    <citation type="submission" date="2020-08" db="EMBL/GenBank/DDBJ databases">
        <authorList>
            <person name="Ren C."/>
            <person name="Gu Y."/>
            <person name="Xu Y."/>
        </authorList>
    </citation>
    <scope>NUCLEOTIDE SEQUENCE [LARGE SCALE GENOMIC DNA]</scope>
    <source>
        <strain evidence="1 2">LBM18003</strain>
    </source>
</reference>
<dbReference type="RefSeq" id="WP_212506782.1">
    <property type="nucleotide sequence ID" value="NZ_CP060696.1"/>
</dbReference>
<dbReference type="EMBL" id="CP060696">
    <property type="protein sequence ID" value="QNO17718.1"/>
    <property type="molecule type" value="Genomic_DNA"/>
</dbReference>
<dbReference type="AlphaFoldDB" id="A0A7G9WGA6"/>
<evidence type="ECO:0000313" key="2">
    <source>
        <dbReference type="Proteomes" id="UP000516046"/>
    </source>
</evidence>
<organism evidence="1 2">
    <name type="scientific">Caproicibacterium amylolyticum</name>
    <dbReference type="NCBI Taxonomy" id="2766537"/>
    <lineage>
        <taxon>Bacteria</taxon>
        <taxon>Bacillati</taxon>
        <taxon>Bacillota</taxon>
        <taxon>Clostridia</taxon>
        <taxon>Eubacteriales</taxon>
        <taxon>Oscillospiraceae</taxon>
        <taxon>Caproicibacterium</taxon>
    </lineage>
</organism>
<gene>
    <name evidence="1" type="ORF">H6X83_12445</name>
</gene>
<dbReference type="KEGG" id="caml:H6X83_12445"/>
<keyword evidence="2" id="KW-1185">Reference proteome</keyword>
<dbReference type="Proteomes" id="UP000516046">
    <property type="component" value="Chromosome"/>
</dbReference>
<evidence type="ECO:0000313" key="1">
    <source>
        <dbReference type="EMBL" id="QNO17718.1"/>
    </source>
</evidence>
<proteinExistence type="predicted"/>
<sequence>MSEITKQAQGKLKQESKQNKIGQYASAVIQPVYKALCGFCKEEWFAQEVLDMDKTLGDCCETIMQGVKSSISDLEVYKRAVEFYVPGSTVQFEMKVCHHWHEEEEHQDAEIPQVVDKPDGQIIHLEDLL</sequence>
<protein>
    <submittedName>
        <fullName evidence="1">Uncharacterized protein</fullName>
    </submittedName>
</protein>
<accession>A0A7G9WGA6</accession>
<name>A0A7G9WGA6_9FIRM</name>